<feature type="non-terminal residue" evidence="2">
    <location>
        <position position="1"/>
    </location>
</feature>
<organism evidence="2 3">
    <name type="scientific">Kipferlia bialata</name>
    <dbReference type="NCBI Taxonomy" id="797122"/>
    <lineage>
        <taxon>Eukaryota</taxon>
        <taxon>Metamonada</taxon>
        <taxon>Carpediemonas-like organisms</taxon>
        <taxon>Kipferlia</taxon>
    </lineage>
</organism>
<evidence type="ECO:0000313" key="2">
    <source>
        <dbReference type="EMBL" id="GIQ83945.1"/>
    </source>
</evidence>
<proteinExistence type="predicted"/>
<name>A0A9K3CWZ1_9EUKA</name>
<protein>
    <submittedName>
        <fullName evidence="2">Uncharacterized protein</fullName>
    </submittedName>
</protein>
<keyword evidence="3" id="KW-1185">Reference proteome</keyword>
<feature type="compositionally biased region" description="Low complexity" evidence="1">
    <location>
        <begin position="733"/>
        <end position="743"/>
    </location>
</feature>
<gene>
    <name evidence="2" type="ORF">KIPB_005352</name>
</gene>
<dbReference type="EMBL" id="BDIP01001243">
    <property type="protein sequence ID" value="GIQ83945.1"/>
    <property type="molecule type" value="Genomic_DNA"/>
</dbReference>
<reference evidence="2 3" key="1">
    <citation type="journal article" date="2018" name="PLoS ONE">
        <title>The draft genome of Kipferlia bialata reveals reductive genome evolution in fornicate parasites.</title>
        <authorList>
            <person name="Tanifuji G."/>
            <person name="Takabayashi S."/>
            <person name="Kume K."/>
            <person name="Takagi M."/>
            <person name="Nakayama T."/>
            <person name="Kamikawa R."/>
            <person name="Inagaki Y."/>
            <person name="Hashimoto T."/>
        </authorList>
    </citation>
    <scope>NUCLEOTIDE SEQUENCE [LARGE SCALE GENOMIC DNA]</scope>
    <source>
        <strain evidence="2">NY0173</strain>
    </source>
</reference>
<feature type="region of interest" description="Disordered" evidence="1">
    <location>
        <begin position="569"/>
        <end position="613"/>
    </location>
</feature>
<dbReference type="Proteomes" id="UP000265618">
    <property type="component" value="Unassembled WGS sequence"/>
</dbReference>
<comment type="caution">
    <text evidence="2">The sequence shown here is derived from an EMBL/GenBank/DDBJ whole genome shotgun (WGS) entry which is preliminary data.</text>
</comment>
<feature type="region of interest" description="Disordered" evidence="1">
    <location>
        <begin position="517"/>
        <end position="555"/>
    </location>
</feature>
<feature type="compositionally biased region" description="Gly residues" evidence="1">
    <location>
        <begin position="744"/>
        <end position="767"/>
    </location>
</feature>
<sequence>LCGSLLLGSDRDGHLCLKQGYDRSVSVALSQPTELPFKVEGAGHGLSVIGSGVPTSHISTASNANAHSSHSAPGTPSHPSAPAMTSVQLARERDMAAVSPIAALNSHVAVLDHEGVTIYAPPSYAGRVSLPFSPTCLSASALPMMPCAALGGDGSAAVVSLPTSSSPEPELLSVRPCPFEAVSVCPSVHGCIGVSMEGEVSLPSLTRETGDTSTTPRVSIGGMGRPSLASIPLHPLCAVLVRGRDSYVVDPRVRGCLSPLPLSLSLPAYAACGGGADGVRVWCATATSVLSYDIRSPRECMYSVEHLMPGPPSMVSATTTTRRGDTPVSMDVVACGGLMGSAVVCVRGGQACRVAGGGGVRGMAVGVGGAGQTGTTLFTVKQKPSTTTTTTGASGASSGVDRPLAAYFQRVDLVPTTVLTKVAQEHTHDEGDGTYAPPVPPPDLTPLAPQPEPTDIPPVYRDVGDINDWLPEEAEPTTRGGKVTEREKRRRAKAERASRGVLYNDASLGSILDDRLGVGEGKEAREERERRERESGGSGGVGSRAPAPPPVQTGHSLFDMLQTASLTASQLSQPVVAKPRHTMPDVGRQAMSQPTRPQERERERERGQSQAALGSLRSISQLGGMGGMGGERDHLSTLGGMGMGIPTSSMAPVPPLAASSQVPYTSASQLPPMPHSMGMDMHSMGMGASMGDDNRSMGSGMGMGLGSQLFPDTSGSFGGGAGGSAFPTNYGAPSSSFNDPFPSFGGGGGGGGGESVYGGGGDGGYGDGPDMFGSYGQGGDSDDSGDDYV</sequence>
<feature type="compositionally biased region" description="Basic and acidic residues" evidence="1">
    <location>
        <begin position="597"/>
        <end position="607"/>
    </location>
</feature>
<feature type="region of interest" description="Disordered" evidence="1">
    <location>
        <begin position="733"/>
        <end position="789"/>
    </location>
</feature>
<dbReference type="AlphaFoldDB" id="A0A9K3CWZ1"/>
<feature type="region of interest" description="Disordered" evidence="1">
    <location>
        <begin position="469"/>
        <end position="497"/>
    </location>
</feature>
<evidence type="ECO:0000313" key="3">
    <source>
        <dbReference type="Proteomes" id="UP000265618"/>
    </source>
</evidence>
<feature type="region of interest" description="Disordered" evidence="1">
    <location>
        <begin position="59"/>
        <end position="87"/>
    </location>
</feature>
<feature type="compositionally biased region" description="Basic and acidic residues" evidence="1">
    <location>
        <begin position="517"/>
        <end position="535"/>
    </location>
</feature>
<feature type="region of interest" description="Disordered" evidence="1">
    <location>
        <begin position="425"/>
        <end position="457"/>
    </location>
</feature>
<evidence type="ECO:0000256" key="1">
    <source>
        <dbReference type="SAM" id="MobiDB-lite"/>
    </source>
</evidence>
<accession>A0A9K3CWZ1</accession>
<feature type="compositionally biased region" description="Pro residues" evidence="1">
    <location>
        <begin position="437"/>
        <end position="456"/>
    </location>
</feature>
<feature type="compositionally biased region" description="Acidic residues" evidence="1">
    <location>
        <begin position="780"/>
        <end position="789"/>
    </location>
</feature>
<feature type="compositionally biased region" description="Low complexity" evidence="1">
    <location>
        <begin position="59"/>
        <end position="72"/>
    </location>
</feature>